<dbReference type="Pfam" id="PF14344">
    <property type="entry name" value="DUF4397"/>
    <property type="match status" value="1"/>
</dbReference>
<dbReference type="RefSeq" id="WP_234866060.1">
    <property type="nucleotide sequence ID" value="NZ_JAKEVY010000002.1"/>
</dbReference>
<feature type="domain" description="DUF4397" evidence="1">
    <location>
        <begin position="42"/>
        <end position="167"/>
    </location>
</feature>
<evidence type="ECO:0000313" key="3">
    <source>
        <dbReference type="Proteomes" id="UP001200145"/>
    </source>
</evidence>
<comment type="caution">
    <text evidence="2">The sequence shown here is derived from an EMBL/GenBank/DDBJ whole genome shotgun (WGS) entry which is preliminary data.</text>
</comment>
<evidence type="ECO:0000259" key="1">
    <source>
        <dbReference type="Pfam" id="PF14344"/>
    </source>
</evidence>
<proteinExistence type="predicted"/>
<name>A0ABS9BHP3_9BACT</name>
<dbReference type="PROSITE" id="PS51257">
    <property type="entry name" value="PROKAR_LIPOPROTEIN"/>
    <property type="match status" value="1"/>
</dbReference>
<reference evidence="2 3" key="1">
    <citation type="submission" date="2022-01" db="EMBL/GenBank/DDBJ databases">
        <title>Flavihumibacter sp. nov., isolated from sediment of a river.</title>
        <authorList>
            <person name="Liu H."/>
        </authorList>
    </citation>
    <scope>NUCLEOTIDE SEQUENCE [LARGE SCALE GENOMIC DNA]</scope>
    <source>
        <strain evidence="2 3">RY-1</strain>
    </source>
</reference>
<sequence>MLANKLIYTTGASMLAISLLIGCQREKFAPPVKENFELSDKAFVRLYNGAVGTARNFLYLNENPLTGAAVGYGGLFPATGGFYSAIPAGQLNLNVKDTITGAVQPVVPVAGTFDAGKRYTIFTYDTATQAKQLTIEDRVEVPADTSARVRFVNIPFSRNAIPNVDVYSKRRGANVFSNISLNSATDFIPYEAAQTDTLYVRETGTTTNLATMNTFAPARKRSYTIVFRGAYGASSGATARTLTNFLTY</sequence>
<keyword evidence="3" id="KW-1185">Reference proteome</keyword>
<dbReference type="EMBL" id="JAKEVY010000002">
    <property type="protein sequence ID" value="MCF1715111.1"/>
    <property type="molecule type" value="Genomic_DNA"/>
</dbReference>
<evidence type="ECO:0000313" key="2">
    <source>
        <dbReference type="EMBL" id="MCF1715111.1"/>
    </source>
</evidence>
<accession>A0ABS9BHP3</accession>
<dbReference type="Proteomes" id="UP001200145">
    <property type="component" value="Unassembled WGS sequence"/>
</dbReference>
<organism evidence="2 3">
    <name type="scientific">Flavihumibacter fluminis</name>
    <dbReference type="NCBI Taxonomy" id="2909236"/>
    <lineage>
        <taxon>Bacteria</taxon>
        <taxon>Pseudomonadati</taxon>
        <taxon>Bacteroidota</taxon>
        <taxon>Chitinophagia</taxon>
        <taxon>Chitinophagales</taxon>
        <taxon>Chitinophagaceae</taxon>
        <taxon>Flavihumibacter</taxon>
    </lineage>
</organism>
<dbReference type="InterPro" id="IPR025510">
    <property type="entry name" value="DUF4397"/>
</dbReference>
<protein>
    <submittedName>
        <fullName evidence="2">DUF4397 domain-containing protein</fullName>
    </submittedName>
</protein>
<gene>
    <name evidence="2" type="ORF">L0U88_10790</name>
</gene>